<dbReference type="EMBL" id="RAHG01000002">
    <property type="protein sequence ID" value="RJT14770.1"/>
    <property type="molecule type" value="Genomic_DNA"/>
</dbReference>
<evidence type="ECO:0000313" key="3">
    <source>
        <dbReference type="Proteomes" id="UP000284119"/>
    </source>
</evidence>
<feature type="domain" description="DUF4440" evidence="1">
    <location>
        <begin position="17"/>
        <end position="106"/>
    </location>
</feature>
<dbReference type="RefSeq" id="WP_112165763.1">
    <property type="nucleotide sequence ID" value="NZ_CP065024.1"/>
</dbReference>
<protein>
    <submittedName>
        <fullName evidence="2">DUF4440 domain-containing protein</fullName>
    </submittedName>
</protein>
<name>A0ABX9P3M6_9GAMM</name>
<evidence type="ECO:0000259" key="1">
    <source>
        <dbReference type="Pfam" id="PF14534"/>
    </source>
</evidence>
<reference evidence="2 3" key="1">
    <citation type="submission" date="2018-09" db="EMBL/GenBank/DDBJ databases">
        <authorList>
            <person name="Le Fleche-Mateos A."/>
        </authorList>
    </citation>
    <scope>NUCLEOTIDE SEQUENCE [LARGE SCALE GENOMIC DNA]</scope>
    <source>
        <strain evidence="2 3">DSM 30078</strain>
    </source>
</reference>
<dbReference type="InterPro" id="IPR032710">
    <property type="entry name" value="NTF2-like_dom_sf"/>
</dbReference>
<dbReference type="Pfam" id="PF14534">
    <property type="entry name" value="DUF4440"/>
    <property type="match status" value="1"/>
</dbReference>
<dbReference type="SUPFAM" id="SSF54427">
    <property type="entry name" value="NTF2-like"/>
    <property type="match status" value="1"/>
</dbReference>
<dbReference type="Proteomes" id="UP000284119">
    <property type="component" value="Unassembled WGS sequence"/>
</dbReference>
<organism evidence="2 3">
    <name type="scientific">Rahnella inusitata</name>
    <dbReference type="NCBI Taxonomy" id="58169"/>
    <lineage>
        <taxon>Bacteria</taxon>
        <taxon>Pseudomonadati</taxon>
        <taxon>Pseudomonadota</taxon>
        <taxon>Gammaproteobacteria</taxon>
        <taxon>Enterobacterales</taxon>
        <taxon>Yersiniaceae</taxon>
        <taxon>Rahnella</taxon>
    </lineage>
</organism>
<gene>
    <name evidence="2" type="ORF">D5396_04665</name>
</gene>
<dbReference type="GeneID" id="88081201"/>
<proteinExistence type="predicted"/>
<dbReference type="InterPro" id="IPR027843">
    <property type="entry name" value="DUF4440"/>
</dbReference>
<accession>A0ABX9P3M6</accession>
<keyword evidence="3" id="KW-1185">Reference proteome</keyword>
<sequence>MLLEKLKALECTLHGDKRNDRKWLEHILHPEFIEITRSGVKVDREETIDSLTGEECVPAIRSNDFRLISIKEDFAILHYRTFNPDGTWAALRSSCWACSDSGQWKLVFHQGTPEAGSVE</sequence>
<evidence type="ECO:0000313" key="2">
    <source>
        <dbReference type="EMBL" id="RJT14770.1"/>
    </source>
</evidence>
<comment type="caution">
    <text evidence="2">The sequence shown here is derived from an EMBL/GenBank/DDBJ whole genome shotgun (WGS) entry which is preliminary data.</text>
</comment>
<dbReference type="Gene3D" id="3.10.450.50">
    <property type="match status" value="1"/>
</dbReference>